<organism evidence="2 3">
    <name type="scientific">Lagenidium giganteum</name>
    <dbReference type="NCBI Taxonomy" id="4803"/>
    <lineage>
        <taxon>Eukaryota</taxon>
        <taxon>Sar</taxon>
        <taxon>Stramenopiles</taxon>
        <taxon>Oomycota</taxon>
        <taxon>Peronosporomycetes</taxon>
        <taxon>Pythiales</taxon>
        <taxon>Pythiaceae</taxon>
    </lineage>
</organism>
<evidence type="ECO:0000313" key="2">
    <source>
        <dbReference type="EMBL" id="DBA01286.1"/>
    </source>
</evidence>
<dbReference type="Proteomes" id="UP001146120">
    <property type="component" value="Unassembled WGS sequence"/>
</dbReference>
<dbReference type="EMBL" id="DAKRPA010000050">
    <property type="protein sequence ID" value="DBA01286.1"/>
    <property type="molecule type" value="Genomic_DNA"/>
</dbReference>
<keyword evidence="3" id="KW-1185">Reference proteome</keyword>
<protein>
    <submittedName>
        <fullName evidence="2">Uncharacterized protein</fullName>
    </submittedName>
</protein>
<feature type="compositionally biased region" description="Polar residues" evidence="1">
    <location>
        <begin position="59"/>
        <end position="78"/>
    </location>
</feature>
<proteinExistence type="predicted"/>
<sequence length="176" mass="19598">MDAFAYYDAARTDGYVSSKQHPKQGQVGAVAMRRTDLGTVIPSNGGGLFDEDKDEDCDQTVSSPSQQNTRQHNATPPSRQEIRLNRLLDDYMLSEHGDTIIKQMEELTESNPIFPDDEDEKISRQSPVSLNVYAILMRALTIQVTTGACGGSDSHPSFDLDKFNSVDDFEKYISEN</sequence>
<evidence type="ECO:0000256" key="1">
    <source>
        <dbReference type="SAM" id="MobiDB-lite"/>
    </source>
</evidence>
<accession>A0AAV2Z1S4</accession>
<name>A0AAV2Z1S4_9STRA</name>
<reference evidence="2" key="2">
    <citation type="journal article" date="2023" name="Microbiol Resour">
        <title>Decontamination and Annotation of the Draft Genome Sequence of the Oomycete Lagenidium giganteum ARSEF 373.</title>
        <authorList>
            <person name="Morgan W.R."/>
            <person name="Tartar A."/>
        </authorList>
    </citation>
    <scope>NUCLEOTIDE SEQUENCE</scope>
    <source>
        <strain evidence="2">ARSEF 373</strain>
    </source>
</reference>
<comment type="caution">
    <text evidence="2">The sequence shown here is derived from an EMBL/GenBank/DDBJ whole genome shotgun (WGS) entry which is preliminary data.</text>
</comment>
<feature type="compositionally biased region" description="Acidic residues" evidence="1">
    <location>
        <begin position="49"/>
        <end position="58"/>
    </location>
</feature>
<gene>
    <name evidence="2" type="ORF">N0F65_001791</name>
</gene>
<evidence type="ECO:0000313" key="3">
    <source>
        <dbReference type="Proteomes" id="UP001146120"/>
    </source>
</evidence>
<dbReference type="AlphaFoldDB" id="A0AAV2Z1S4"/>
<feature type="region of interest" description="Disordered" evidence="1">
    <location>
        <begin position="38"/>
        <end position="80"/>
    </location>
</feature>
<reference evidence="2" key="1">
    <citation type="submission" date="2022-11" db="EMBL/GenBank/DDBJ databases">
        <authorList>
            <person name="Morgan W.R."/>
            <person name="Tartar A."/>
        </authorList>
    </citation>
    <scope>NUCLEOTIDE SEQUENCE</scope>
    <source>
        <strain evidence="2">ARSEF 373</strain>
    </source>
</reference>